<dbReference type="EMBL" id="BSTK01000018">
    <property type="protein sequence ID" value="GLY90905.1"/>
    <property type="molecule type" value="Genomic_DNA"/>
</dbReference>
<dbReference type="RefSeq" id="WP_285582142.1">
    <property type="nucleotide sequence ID" value="NZ_BSTK01000018.1"/>
</dbReference>
<accession>A0A9W6W4D4</accession>
<proteinExistence type="predicted"/>
<dbReference type="Pfam" id="PF22677">
    <property type="entry name" value="Ble-like_N"/>
    <property type="match status" value="1"/>
</dbReference>
<protein>
    <submittedName>
        <fullName evidence="2">Glyoxalase</fullName>
    </submittedName>
</protein>
<reference evidence="2" key="1">
    <citation type="submission" date="2023-03" db="EMBL/GenBank/DDBJ databases">
        <title>Actinoallomurus iriomotensis NBRC 103684.</title>
        <authorList>
            <person name="Ichikawa N."/>
            <person name="Sato H."/>
            <person name="Tonouchi N."/>
        </authorList>
    </citation>
    <scope>NUCLEOTIDE SEQUENCE</scope>
    <source>
        <strain evidence="2">NBRC 103684</strain>
    </source>
</reference>
<evidence type="ECO:0000313" key="3">
    <source>
        <dbReference type="Proteomes" id="UP001165074"/>
    </source>
</evidence>
<evidence type="ECO:0000259" key="1">
    <source>
        <dbReference type="PROSITE" id="PS51819"/>
    </source>
</evidence>
<dbReference type="PANTHER" id="PTHR33993">
    <property type="entry name" value="GLYOXALASE-RELATED"/>
    <property type="match status" value="1"/>
</dbReference>
<dbReference type="Proteomes" id="UP001165074">
    <property type="component" value="Unassembled WGS sequence"/>
</dbReference>
<feature type="domain" description="VOC" evidence="1">
    <location>
        <begin position="131"/>
        <end position="240"/>
    </location>
</feature>
<dbReference type="InterPro" id="IPR052164">
    <property type="entry name" value="Anthracycline_SecMetBiosynth"/>
</dbReference>
<sequence>MDDHGRFVWHELRVTDTERAARFYGDLLGWTFTAGTTGPIIHADGTPIGGISPTKPGIPPHWTPYIAVADVDAAAAAAEVHGGIVTSGVPGDLPGVGRLAPILDADKAIFLVVRPLPGTPMSAPRSPAPGTFVWDRLRTPEPATAADFYRAVAGWNTALAPDGTAGVLTTGDGARVAEMVQTTQDRGWLPFVLVDSASAARDHAVSLGATAEAELTTTPDSGRFAVITDPEGAALALHEAP</sequence>
<comment type="caution">
    <text evidence="2">The sequence shown here is derived from an EMBL/GenBank/DDBJ whole genome shotgun (WGS) entry which is preliminary data.</text>
</comment>
<dbReference type="InterPro" id="IPR053863">
    <property type="entry name" value="Glyoxy/Ble-like_N"/>
</dbReference>
<dbReference type="InterPro" id="IPR041581">
    <property type="entry name" value="Glyoxalase_6"/>
</dbReference>
<keyword evidence="3" id="KW-1185">Reference proteome</keyword>
<dbReference type="PROSITE" id="PS51819">
    <property type="entry name" value="VOC"/>
    <property type="match status" value="2"/>
</dbReference>
<name>A0A9W6W4D4_9ACTN</name>
<gene>
    <name evidence="2" type="ORF">Airi02_088340</name>
</gene>
<dbReference type="InterPro" id="IPR029068">
    <property type="entry name" value="Glyas_Bleomycin-R_OHBP_Dase"/>
</dbReference>
<dbReference type="InterPro" id="IPR037523">
    <property type="entry name" value="VOC_core"/>
</dbReference>
<dbReference type="AlphaFoldDB" id="A0A9W6W4D4"/>
<dbReference type="SUPFAM" id="SSF54593">
    <property type="entry name" value="Glyoxalase/Bleomycin resistance protein/Dihydroxybiphenyl dioxygenase"/>
    <property type="match status" value="2"/>
</dbReference>
<dbReference type="PANTHER" id="PTHR33993:SF14">
    <property type="entry name" value="GB|AAF24581.1"/>
    <property type="match status" value="1"/>
</dbReference>
<dbReference type="Pfam" id="PF18029">
    <property type="entry name" value="Glyoxalase_6"/>
    <property type="match status" value="1"/>
</dbReference>
<feature type="domain" description="VOC" evidence="1">
    <location>
        <begin position="6"/>
        <end position="115"/>
    </location>
</feature>
<evidence type="ECO:0000313" key="2">
    <source>
        <dbReference type="EMBL" id="GLY90905.1"/>
    </source>
</evidence>
<organism evidence="2 3">
    <name type="scientific">Actinoallomurus iriomotensis</name>
    <dbReference type="NCBI Taxonomy" id="478107"/>
    <lineage>
        <taxon>Bacteria</taxon>
        <taxon>Bacillati</taxon>
        <taxon>Actinomycetota</taxon>
        <taxon>Actinomycetes</taxon>
        <taxon>Streptosporangiales</taxon>
        <taxon>Thermomonosporaceae</taxon>
        <taxon>Actinoallomurus</taxon>
    </lineage>
</organism>
<dbReference type="Gene3D" id="3.10.180.10">
    <property type="entry name" value="2,3-Dihydroxybiphenyl 1,2-Dioxygenase, domain 1"/>
    <property type="match status" value="2"/>
</dbReference>